<sequence length="286" mass="29253">MSRRFNVRAALAGTAIAALAATALTGCGAAKGTHSARAGATGPSTGSSPGSPSGSSSGPGGAASTPPSPPKSTSGDNVPPGGTLKASPVLEYYTGAQDRSVALTFDDGPSPVWTPKILAVLAKYHAHATFCEIGPNARANPAMVQAIRAAGDQLCDHTVSHNEAMSKRTLAYQTQEIVGAKEMIEKAGGSGTQVSWFRAPGGDFSPPNRTIAAQNGLRPLAWSVDTTDWERPGVGAIVSHVHHELSKGAIILMHDGGGDRSQTVAALNVLLPQLIHAGYSFDFPAK</sequence>
<dbReference type="RefSeq" id="WP_380551415.1">
    <property type="nucleotide sequence ID" value="NZ_JBHEZY010000003.1"/>
</dbReference>
<dbReference type="PROSITE" id="PS51257">
    <property type="entry name" value="PROKAR_LIPOPROTEIN"/>
    <property type="match status" value="1"/>
</dbReference>
<dbReference type="Proteomes" id="UP001592530">
    <property type="component" value="Unassembled WGS sequence"/>
</dbReference>
<accession>A0ABV6WYP5</accession>
<dbReference type="InterPro" id="IPR011330">
    <property type="entry name" value="Glyco_hydro/deAcase_b/a-brl"/>
</dbReference>
<dbReference type="PANTHER" id="PTHR10587">
    <property type="entry name" value="GLYCOSYL TRANSFERASE-RELATED"/>
    <property type="match status" value="1"/>
</dbReference>
<evidence type="ECO:0000256" key="1">
    <source>
        <dbReference type="SAM" id="MobiDB-lite"/>
    </source>
</evidence>
<dbReference type="CDD" id="cd10917">
    <property type="entry name" value="CE4_NodB_like_6s_7s"/>
    <property type="match status" value="1"/>
</dbReference>
<feature type="signal peptide" evidence="2">
    <location>
        <begin position="1"/>
        <end position="20"/>
    </location>
</feature>
<dbReference type="GO" id="GO:0016787">
    <property type="term" value="F:hydrolase activity"/>
    <property type="evidence" value="ECO:0007669"/>
    <property type="project" value="UniProtKB-KW"/>
</dbReference>
<feature type="domain" description="NodB homology" evidence="3">
    <location>
        <begin position="99"/>
        <end position="282"/>
    </location>
</feature>
<keyword evidence="4" id="KW-0378">Hydrolase</keyword>
<feature type="compositionally biased region" description="Low complexity" evidence="1">
    <location>
        <begin position="38"/>
        <end position="56"/>
    </location>
</feature>
<gene>
    <name evidence="4" type="ORF">ACEZDB_10860</name>
</gene>
<feature type="region of interest" description="Disordered" evidence="1">
    <location>
        <begin position="31"/>
        <end position="86"/>
    </location>
</feature>
<reference evidence="4 5" key="1">
    <citation type="submission" date="2024-09" db="EMBL/GenBank/DDBJ databases">
        <authorList>
            <person name="Lee S.D."/>
        </authorList>
    </citation>
    <scope>NUCLEOTIDE SEQUENCE [LARGE SCALE GENOMIC DNA]</scope>
    <source>
        <strain evidence="4 5">N1-3</strain>
    </source>
</reference>
<proteinExistence type="predicted"/>
<organism evidence="4 5">
    <name type="scientific">Streptacidiphilus alkalitolerans</name>
    <dbReference type="NCBI Taxonomy" id="3342712"/>
    <lineage>
        <taxon>Bacteria</taxon>
        <taxon>Bacillati</taxon>
        <taxon>Actinomycetota</taxon>
        <taxon>Actinomycetes</taxon>
        <taxon>Kitasatosporales</taxon>
        <taxon>Streptomycetaceae</taxon>
        <taxon>Streptacidiphilus</taxon>
    </lineage>
</organism>
<protein>
    <submittedName>
        <fullName evidence="4">Polysaccharide deacetylase family protein</fullName>
        <ecNumber evidence="4">3.-.-.-</ecNumber>
    </submittedName>
</protein>
<dbReference type="InterPro" id="IPR002509">
    <property type="entry name" value="NODB_dom"/>
</dbReference>
<dbReference type="SUPFAM" id="SSF88713">
    <property type="entry name" value="Glycoside hydrolase/deacetylase"/>
    <property type="match status" value="1"/>
</dbReference>
<comment type="caution">
    <text evidence="4">The sequence shown here is derived from an EMBL/GenBank/DDBJ whole genome shotgun (WGS) entry which is preliminary data.</text>
</comment>
<dbReference type="EC" id="3.-.-.-" evidence="4"/>
<evidence type="ECO:0000259" key="3">
    <source>
        <dbReference type="PROSITE" id="PS51677"/>
    </source>
</evidence>
<name>A0ABV6WYP5_9ACTN</name>
<keyword evidence="2" id="KW-0732">Signal</keyword>
<dbReference type="PROSITE" id="PS51677">
    <property type="entry name" value="NODB"/>
    <property type="match status" value="1"/>
</dbReference>
<feature type="chain" id="PRO_5046398151" evidence="2">
    <location>
        <begin position="21"/>
        <end position="286"/>
    </location>
</feature>
<dbReference type="PANTHER" id="PTHR10587:SF137">
    <property type="entry name" value="4-DEOXY-4-FORMAMIDO-L-ARABINOSE-PHOSPHOUNDECAPRENOL DEFORMYLASE ARND-RELATED"/>
    <property type="match status" value="1"/>
</dbReference>
<dbReference type="InterPro" id="IPR050248">
    <property type="entry name" value="Polysacc_deacetylase_ArnD"/>
</dbReference>
<evidence type="ECO:0000256" key="2">
    <source>
        <dbReference type="SAM" id="SignalP"/>
    </source>
</evidence>
<dbReference type="EMBL" id="JBHEZY010000003">
    <property type="protein sequence ID" value="MFC1431149.1"/>
    <property type="molecule type" value="Genomic_DNA"/>
</dbReference>
<dbReference type="Gene3D" id="3.20.20.370">
    <property type="entry name" value="Glycoside hydrolase/deacetylase"/>
    <property type="match status" value="1"/>
</dbReference>
<evidence type="ECO:0000313" key="4">
    <source>
        <dbReference type="EMBL" id="MFC1431149.1"/>
    </source>
</evidence>
<dbReference type="Pfam" id="PF01522">
    <property type="entry name" value="Polysacc_deac_1"/>
    <property type="match status" value="1"/>
</dbReference>
<evidence type="ECO:0000313" key="5">
    <source>
        <dbReference type="Proteomes" id="UP001592530"/>
    </source>
</evidence>